<proteinExistence type="predicted"/>
<keyword evidence="3 6" id="KW-0812">Transmembrane</keyword>
<keyword evidence="5 6" id="KW-0472">Membrane</keyword>
<feature type="transmembrane region" description="Helical" evidence="6">
    <location>
        <begin position="191"/>
        <end position="210"/>
    </location>
</feature>
<evidence type="ECO:0000256" key="2">
    <source>
        <dbReference type="ARBA" id="ARBA00022475"/>
    </source>
</evidence>
<evidence type="ECO:0000313" key="8">
    <source>
        <dbReference type="Proteomes" id="UP001176471"/>
    </source>
</evidence>
<feature type="transmembrane region" description="Helical" evidence="6">
    <location>
        <begin position="151"/>
        <end position="179"/>
    </location>
</feature>
<feature type="transmembrane region" description="Helical" evidence="6">
    <location>
        <begin position="12"/>
        <end position="29"/>
    </location>
</feature>
<evidence type="ECO:0000256" key="3">
    <source>
        <dbReference type="ARBA" id="ARBA00022692"/>
    </source>
</evidence>
<reference evidence="7" key="1">
    <citation type="submission" date="2023-07" db="EMBL/GenBank/DDBJ databases">
        <title>Bacterial whole genome sequence for Sphingobium sp. HBC34.</title>
        <authorList>
            <person name="Le V."/>
            <person name="Ko S.-R."/>
            <person name="Ahn C.-Y."/>
            <person name="Oh H.-M."/>
        </authorList>
    </citation>
    <scope>NUCLEOTIDE SEQUENCE</scope>
    <source>
        <strain evidence="7">HBC34</strain>
    </source>
</reference>
<name>A0ABT8ZKB5_9SPHN</name>
<organism evidence="7 8">
    <name type="scientific">Sphingobium cyanobacteriorum</name>
    <dbReference type="NCBI Taxonomy" id="3063954"/>
    <lineage>
        <taxon>Bacteria</taxon>
        <taxon>Pseudomonadati</taxon>
        <taxon>Pseudomonadota</taxon>
        <taxon>Alphaproteobacteria</taxon>
        <taxon>Sphingomonadales</taxon>
        <taxon>Sphingomonadaceae</taxon>
        <taxon>Sphingobium</taxon>
    </lineage>
</organism>
<protein>
    <submittedName>
        <fullName evidence="7">LysE family translocator</fullName>
    </submittedName>
</protein>
<feature type="transmembrane region" description="Helical" evidence="6">
    <location>
        <begin position="85"/>
        <end position="102"/>
    </location>
</feature>
<evidence type="ECO:0000256" key="4">
    <source>
        <dbReference type="ARBA" id="ARBA00022989"/>
    </source>
</evidence>
<evidence type="ECO:0000313" key="7">
    <source>
        <dbReference type="EMBL" id="MDO7833981.1"/>
    </source>
</evidence>
<gene>
    <name evidence="7" type="ORF">Q4610_02890</name>
</gene>
<evidence type="ECO:0000256" key="1">
    <source>
        <dbReference type="ARBA" id="ARBA00004651"/>
    </source>
</evidence>
<comment type="subcellular location">
    <subcellularLocation>
        <location evidence="1">Cell membrane</location>
        <topology evidence="1">Multi-pass membrane protein</topology>
    </subcellularLocation>
</comment>
<comment type="caution">
    <text evidence="7">The sequence shown here is derived from an EMBL/GenBank/DDBJ whole genome shotgun (WGS) entry which is preliminary data.</text>
</comment>
<dbReference type="PANTHER" id="PTHR30086:SF20">
    <property type="entry name" value="ARGININE EXPORTER PROTEIN ARGO-RELATED"/>
    <property type="match status" value="1"/>
</dbReference>
<evidence type="ECO:0000256" key="5">
    <source>
        <dbReference type="ARBA" id="ARBA00023136"/>
    </source>
</evidence>
<feature type="transmembrane region" description="Helical" evidence="6">
    <location>
        <begin position="114"/>
        <end position="139"/>
    </location>
</feature>
<dbReference type="EMBL" id="JAUQOM010000001">
    <property type="protein sequence ID" value="MDO7833981.1"/>
    <property type="molecule type" value="Genomic_DNA"/>
</dbReference>
<keyword evidence="8" id="KW-1185">Reference proteome</keyword>
<dbReference type="InterPro" id="IPR001123">
    <property type="entry name" value="LeuE-type"/>
</dbReference>
<dbReference type="Proteomes" id="UP001176471">
    <property type="component" value="Unassembled WGS sequence"/>
</dbReference>
<evidence type="ECO:0000256" key="6">
    <source>
        <dbReference type="SAM" id="Phobius"/>
    </source>
</evidence>
<accession>A0ABT8ZKB5</accession>
<keyword evidence="4 6" id="KW-1133">Transmembrane helix</keyword>
<feature type="transmembrane region" description="Helical" evidence="6">
    <location>
        <begin position="49"/>
        <end position="73"/>
    </location>
</feature>
<dbReference type="Pfam" id="PF01810">
    <property type="entry name" value="LysE"/>
    <property type="match status" value="1"/>
</dbReference>
<sequence length="213" mass="22443">MEWRKGTGRSALDLWGFVLAVLLIEITPGPNMAWMAGLAAAEGRRCGMAAVWGVALGLLANALLAALGLSLLLQRAPGLLNGLRYAGAAMMIWLAIDAWRGASRASPSMPAHDGIGRAFITGALINLFNPKAYIFFMVVAPQFMNGAALGVRAAVILSLISVSIATAIHIIIVLAGSGLHQWLASPERTRIVRRLFAIVMLLVAASFVMAGQA</sequence>
<dbReference type="PANTHER" id="PTHR30086">
    <property type="entry name" value="ARGININE EXPORTER PROTEIN ARGO"/>
    <property type="match status" value="1"/>
</dbReference>
<keyword evidence="2" id="KW-1003">Cell membrane</keyword>